<protein>
    <submittedName>
        <fullName evidence="1">Uncharacterized protein</fullName>
    </submittedName>
</protein>
<gene>
    <name evidence="1" type="ORF">PVL29_025794</name>
</gene>
<evidence type="ECO:0000313" key="2">
    <source>
        <dbReference type="Proteomes" id="UP001168098"/>
    </source>
</evidence>
<name>A0AA38YKU9_VITRO</name>
<proteinExistence type="predicted"/>
<dbReference type="PANTHER" id="PTHR46592:SF6">
    <property type="entry name" value="RING-H2 FINGER PROTEIN ATL67"/>
    <property type="match status" value="1"/>
</dbReference>
<dbReference type="GO" id="GO:0016567">
    <property type="term" value="P:protein ubiquitination"/>
    <property type="evidence" value="ECO:0007669"/>
    <property type="project" value="InterPro"/>
</dbReference>
<dbReference type="AlphaFoldDB" id="A0AA38YKU9"/>
<reference evidence="1 2" key="1">
    <citation type="journal article" date="2023" name="BMC Biotechnol.">
        <title>Vitis rotundifolia cv Carlos genome sequencing.</title>
        <authorList>
            <person name="Huff M."/>
            <person name="Hulse-Kemp A."/>
            <person name="Scheffler B."/>
            <person name="Youngblood R."/>
            <person name="Simpson S."/>
            <person name="Babiker E."/>
            <person name="Staton M."/>
        </authorList>
    </citation>
    <scope>NUCLEOTIDE SEQUENCE [LARGE SCALE GENOMIC DNA]</scope>
    <source>
        <tissue evidence="1">Leaf</tissue>
    </source>
</reference>
<accession>A0AA38YKU9</accession>
<dbReference type="EMBL" id="JARBHA010000019">
    <property type="protein sequence ID" value="KAJ9672319.1"/>
    <property type="molecule type" value="Genomic_DNA"/>
</dbReference>
<keyword evidence="2" id="KW-1185">Reference proteome</keyword>
<sequence>MFLFSSELIFHLHTHHLPILCNPYPSLLFFHHRSFPHLPFQPRPRLRHRHRLHHPSLHHPSCLLSLLSSSPPSPHHSQNPNFAANSSYSIVLPCVIFVAEDEDKDQNVVVGLDQAVINSYPKFPFSKSNTHLDSVCSICLYEYKDSEMLRMYA</sequence>
<evidence type="ECO:0000313" key="1">
    <source>
        <dbReference type="EMBL" id="KAJ9672319.1"/>
    </source>
</evidence>
<dbReference type="Proteomes" id="UP001168098">
    <property type="component" value="Unassembled WGS sequence"/>
</dbReference>
<comment type="caution">
    <text evidence="1">The sequence shown here is derived from an EMBL/GenBank/DDBJ whole genome shotgun (WGS) entry which is preliminary data.</text>
</comment>
<dbReference type="GO" id="GO:0016740">
    <property type="term" value="F:transferase activity"/>
    <property type="evidence" value="ECO:0007669"/>
    <property type="project" value="InterPro"/>
</dbReference>
<dbReference type="InterPro" id="IPR044289">
    <property type="entry name" value="ATL67-70"/>
</dbReference>
<dbReference type="PANTHER" id="PTHR46592">
    <property type="entry name" value="RING-H2 FINGER PROTEIN ATL67"/>
    <property type="match status" value="1"/>
</dbReference>
<organism evidence="1 2">
    <name type="scientific">Vitis rotundifolia</name>
    <name type="common">Muscadine grape</name>
    <dbReference type="NCBI Taxonomy" id="103349"/>
    <lineage>
        <taxon>Eukaryota</taxon>
        <taxon>Viridiplantae</taxon>
        <taxon>Streptophyta</taxon>
        <taxon>Embryophyta</taxon>
        <taxon>Tracheophyta</taxon>
        <taxon>Spermatophyta</taxon>
        <taxon>Magnoliopsida</taxon>
        <taxon>eudicotyledons</taxon>
        <taxon>Gunneridae</taxon>
        <taxon>Pentapetalae</taxon>
        <taxon>rosids</taxon>
        <taxon>Vitales</taxon>
        <taxon>Vitaceae</taxon>
        <taxon>Viteae</taxon>
        <taxon>Vitis</taxon>
    </lineage>
</organism>